<dbReference type="EMBL" id="WACR01000010">
    <property type="protein sequence ID" value="KAB1062834.1"/>
    <property type="molecule type" value="Genomic_DNA"/>
</dbReference>
<organism evidence="1 2">
    <name type="scientific">Salibacter halophilus</name>
    <dbReference type="NCBI Taxonomy" id="1803916"/>
    <lineage>
        <taxon>Bacteria</taxon>
        <taxon>Pseudomonadati</taxon>
        <taxon>Bacteroidota</taxon>
        <taxon>Flavobacteriia</taxon>
        <taxon>Flavobacteriales</taxon>
        <taxon>Salibacteraceae</taxon>
        <taxon>Salibacter</taxon>
    </lineage>
</organism>
<proteinExistence type="predicted"/>
<dbReference type="AlphaFoldDB" id="A0A6N6M294"/>
<name>A0A6N6M294_9FLAO</name>
<gene>
    <name evidence="1" type="ORF">F3059_11650</name>
</gene>
<dbReference type="Proteomes" id="UP000435357">
    <property type="component" value="Unassembled WGS sequence"/>
</dbReference>
<dbReference type="RefSeq" id="WP_151169454.1">
    <property type="nucleotide sequence ID" value="NZ_WACR01000010.1"/>
</dbReference>
<evidence type="ECO:0000313" key="1">
    <source>
        <dbReference type="EMBL" id="KAB1062834.1"/>
    </source>
</evidence>
<dbReference type="PROSITE" id="PS51257">
    <property type="entry name" value="PROKAR_LIPOPROTEIN"/>
    <property type="match status" value="1"/>
</dbReference>
<keyword evidence="2" id="KW-1185">Reference proteome</keyword>
<reference evidence="1 2" key="1">
    <citation type="submission" date="2019-09" db="EMBL/GenBank/DDBJ databases">
        <title>Genomes of Cryomorphaceae.</title>
        <authorList>
            <person name="Bowman J.P."/>
        </authorList>
    </citation>
    <scope>NUCLEOTIDE SEQUENCE [LARGE SCALE GENOMIC DNA]</scope>
    <source>
        <strain evidence="1 2">KCTC 52047</strain>
    </source>
</reference>
<evidence type="ECO:0000313" key="2">
    <source>
        <dbReference type="Proteomes" id="UP000435357"/>
    </source>
</evidence>
<sequence>MNKVYLQILSIVVLAFLSSCEKTGDRNENKYPETKIAFESIDLSGDDRLSSSVRLSWFGTDSDGYITGFEISIDDGEWQYTNAQDSTFKFSIPAGSDSADIEFAVRAIDNDDNIDQSPAILSVPIKNSTPIATIDNSTIKGDSTLVVLSFDWEGTDPDGFETLEKAYIKANNGSWSELDFSQGTNLISVVPSQPDQQGQQSADIYIGQEDSPNATIDGFINGDSNTFYIKVADIAGKESEPDTSNTVFFRDINSDLLMVTGQPETVTDQYRSILNNVYPNYNIYNISQNTRLPRYFNPTFKLLIQQFDKVFFNTDSQIFTNLNNQQEGLLLNFATPSLLEFTNDGGKLFITTSFTSGQDLSAIAGVLPFEELSTGPGSADLYPDSTVYSNDSNYPNLKSGSVVFSMDPVVPTADAEPFYFANFNNYQNWSDNVIGIKRTGANNNVNQILFAVELYTLSGNQQNLENLFDTILNDEFDW</sequence>
<dbReference type="OrthoDB" id="1466063at2"/>
<comment type="caution">
    <text evidence="1">The sequence shown here is derived from an EMBL/GenBank/DDBJ whole genome shotgun (WGS) entry which is preliminary data.</text>
</comment>
<protein>
    <submittedName>
        <fullName evidence="1">Uncharacterized protein</fullName>
    </submittedName>
</protein>
<accession>A0A6N6M294</accession>